<feature type="active site" description="Nucleophile" evidence="1">
    <location>
        <position position="97"/>
    </location>
</feature>
<evidence type="ECO:0000313" key="5">
    <source>
        <dbReference type="Proteomes" id="UP000034166"/>
    </source>
</evidence>
<dbReference type="PATRIC" id="fig|1408103.3.peg.4441"/>
<proteinExistence type="predicted"/>
<organism evidence="4 5">
    <name type="scientific">Mesobacillus campisalis</name>
    <dbReference type="NCBI Taxonomy" id="1408103"/>
    <lineage>
        <taxon>Bacteria</taxon>
        <taxon>Bacillati</taxon>
        <taxon>Bacillota</taxon>
        <taxon>Bacilli</taxon>
        <taxon>Bacillales</taxon>
        <taxon>Bacillaceae</taxon>
        <taxon>Mesobacillus</taxon>
    </lineage>
</organism>
<feature type="binding site" evidence="2">
    <location>
        <position position="98"/>
    </location>
    <ligand>
        <name>substrate</name>
    </ligand>
</feature>
<dbReference type="RefSeq" id="WP_046525551.1">
    <property type="nucleotide sequence ID" value="NZ_LAYY01000034.1"/>
</dbReference>
<sequence length="253" mass="28327">MHERFPVISGAESLYIEGNEIGILISHGFLGTPQSVRFLGEKLANYGYTVSAPRLKGHGTSYLDIEKCTEEDWFASLEKAYLDLKKRCKTIFVMGQSMGGALTLWLASKYREIDGIILINAALSLPSYEYLRNAASPRYLGEGKPDIKAENVFEITYDKVPLKAIHQLQNIMDKTPAVLAQVHCPVLAIKSAVDNVVPPKNTDYIMGNIKSTTKKMIVLQNSYHVASMDNDKEQIAEETHMFMQQRIARIVKA</sequence>
<reference evidence="4 5" key="1">
    <citation type="submission" date="2015-04" db="EMBL/GenBank/DDBJ databases">
        <title>Taxonomic description and genome sequence of Bacillus campisalis sp. nov., a novel member of the genus Bacillus isolated from solar saltern.</title>
        <authorList>
            <person name="Mathan Kumar R."/>
            <person name="Kaur G."/>
            <person name="Kumar A."/>
            <person name="Singh N.K."/>
            <person name="Kaur N."/>
            <person name="Kumar N."/>
            <person name="Mayilraj S."/>
        </authorList>
    </citation>
    <scope>NUCLEOTIDE SEQUENCE [LARGE SCALE GENOMIC DNA]</scope>
    <source>
        <strain evidence="4 5">SA2-6</strain>
    </source>
</reference>
<feature type="domain" description="Serine aminopeptidase S33" evidence="3">
    <location>
        <begin position="23"/>
        <end position="229"/>
    </location>
</feature>
<name>A0A0M2STJ1_9BACI</name>
<evidence type="ECO:0000259" key="3">
    <source>
        <dbReference type="Pfam" id="PF12146"/>
    </source>
</evidence>
<keyword evidence="5" id="KW-1185">Reference proteome</keyword>
<dbReference type="EMBL" id="LAYY01000034">
    <property type="protein sequence ID" value="KKK36307.1"/>
    <property type="molecule type" value="Genomic_DNA"/>
</dbReference>
<feature type="active site" description="Charge relay system" evidence="1">
    <location>
        <position position="224"/>
    </location>
</feature>
<dbReference type="PANTHER" id="PTHR11614">
    <property type="entry name" value="PHOSPHOLIPASE-RELATED"/>
    <property type="match status" value="1"/>
</dbReference>
<feature type="active site" description="Charge relay system" evidence="1">
    <location>
        <position position="194"/>
    </location>
</feature>
<protein>
    <submittedName>
        <fullName evidence="4">Monoacylglycerol lipase</fullName>
    </submittedName>
</protein>
<dbReference type="SUPFAM" id="SSF53474">
    <property type="entry name" value="alpha/beta-Hydrolases"/>
    <property type="match status" value="1"/>
</dbReference>
<dbReference type="InterPro" id="IPR012354">
    <property type="entry name" value="Esterase_lipase"/>
</dbReference>
<dbReference type="InterPro" id="IPR051044">
    <property type="entry name" value="MAG_DAG_Lipase"/>
</dbReference>
<dbReference type="OrthoDB" id="9786110at2"/>
<dbReference type="InterPro" id="IPR022742">
    <property type="entry name" value="Hydrolase_4"/>
</dbReference>
<gene>
    <name evidence="4" type="ORF">WQ57_20050</name>
</gene>
<dbReference type="InterPro" id="IPR029058">
    <property type="entry name" value="AB_hydrolase_fold"/>
</dbReference>
<comment type="caution">
    <text evidence="4">The sequence shown here is derived from an EMBL/GenBank/DDBJ whole genome shotgun (WGS) entry which is preliminary data.</text>
</comment>
<dbReference type="GO" id="GO:0052689">
    <property type="term" value="F:carboxylic ester hydrolase activity"/>
    <property type="evidence" value="ECO:0007669"/>
    <property type="project" value="InterPro"/>
</dbReference>
<feature type="binding site" evidence="2">
    <location>
        <position position="29"/>
    </location>
    <ligand>
        <name>substrate</name>
    </ligand>
</feature>
<dbReference type="AlphaFoldDB" id="A0A0M2STJ1"/>
<evidence type="ECO:0000313" key="4">
    <source>
        <dbReference type="EMBL" id="KKK36307.1"/>
    </source>
</evidence>
<dbReference type="Gene3D" id="3.40.50.1820">
    <property type="entry name" value="alpha/beta hydrolase"/>
    <property type="match status" value="1"/>
</dbReference>
<dbReference type="Pfam" id="PF12146">
    <property type="entry name" value="Hydrolase_4"/>
    <property type="match status" value="1"/>
</dbReference>
<evidence type="ECO:0000256" key="1">
    <source>
        <dbReference type="PIRSR" id="PIRSR017388-1"/>
    </source>
</evidence>
<evidence type="ECO:0000256" key="2">
    <source>
        <dbReference type="PIRSR" id="PIRSR017388-2"/>
    </source>
</evidence>
<dbReference type="PIRSF" id="PIRSF017388">
    <property type="entry name" value="Esterase_lipase"/>
    <property type="match status" value="1"/>
</dbReference>
<accession>A0A0M2STJ1</accession>
<dbReference type="Proteomes" id="UP000034166">
    <property type="component" value="Unassembled WGS sequence"/>
</dbReference>